<sequence length="119" mass="13513">MAWTTEDADAVETDLDAIFEHLYESHLRFGNSDREAAILAAQKVDAIATRRLTLAAAPHRGTRHRFAGVDIRNVTIDRAIYWFTLDEGAQVLRIEAIFFGGQDHLDRMFTRLREEGEAP</sequence>
<dbReference type="OrthoDB" id="7724949at2"/>
<dbReference type="EMBL" id="AAYA01000022">
    <property type="protein sequence ID" value="EBA05833.1"/>
    <property type="molecule type" value="Genomic_DNA"/>
</dbReference>
<evidence type="ECO:0000313" key="2">
    <source>
        <dbReference type="Proteomes" id="UP000005713"/>
    </source>
</evidence>
<dbReference type="InterPro" id="IPR035093">
    <property type="entry name" value="RelE/ParE_toxin_dom_sf"/>
</dbReference>
<evidence type="ECO:0000313" key="1">
    <source>
        <dbReference type="EMBL" id="EBA05833.1"/>
    </source>
</evidence>
<protein>
    <recommendedName>
        <fullName evidence="3">KluB</fullName>
    </recommendedName>
</protein>
<dbReference type="Gene3D" id="3.30.2310.20">
    <property type="entry name" value="RelE-like"/>
    <property type="match status" value="1"/>
</dbReference>
<evidence type="ECO:0008006" key="3">
    <source>
        <dbReference type="Google" id="ProtNLM"/>
    </source>
</evidence>
<reference evidence="1 2" key="1">
    <citation type="submission" date="2006-06" db="EMBL/GenBank/DDBJ databases">
        <authorList>
            <person name="Moran M.A."/>
            <person name="Ferriera S."/>
            <person name="Johnson J."/>
            <person name="Kravitz S."/>
            <person name="Beeson K."/>
            <person name="Sutton G."/>
            <person name="Rogers Y.-H."/>
            <person name="Friedman R."/>
            <person name="Frazier M."/>
            <person name="Venter J.C."/>
        </authorList>
    </citation>
    <scope>NUCLEOTIDE SEQUENCE [LARGE SCALE GENOMIC DNA]</scope>
    <source>
        <strain evidence="1 2">E-37</strain>
    </source>
</reference>
<dbReference type="eggNOG" id="COG3668">
    <property type="taxonomic scope" value="Bacteria"/>
</dbReference>
<dbReference type="RefSeq" id="WP_005863714.1">
    <property type="nucleotide sequence ID" value="NZ_AAYA01000022.1"/>
</dbReference>
<name>A3KAH4_SAGS3</name>
<comment type="caution">
    <text evidence="1">The sequence shown here is derived from an EMBL/GenBank/DDBJ whole genome shotgun (WGS) entry which is preliminary data.</text>
</comment>
<dbReference type="AlphaFoldDB" id="A3KAH4"/>
<keyword evidence="2" id="KW-1185">Reference proteome</keyword>
<dbReference type="Proteomes" id="UP000005713">
    <property type="component" value="Unassembled WGS sequence"/>
</dbReference>
<proteinExistence type="predicted"/>
<accession>A3KAH4</accession>
<organism evidence="1 2">
    <name type="scientific">Sagittula stellata (strain ATCC 700073 / DSM 11524 / E-37)</name>
    <dbReference type="NCBI Taxonomy" id="388399"/>
    <lineage>
        <taxon>Bacteria</taxon>
        <taxon>Pseudomonadati</taxon>
        <taxon>Pseudomonadota</taxon>
        <taxon>Alphaproteobacteria</taxon>
        <taxon>Rhodobacterales</taxon>
        <taxon>Roseobacteraceae</taxon>
        <taxon>Sagittula</taxon>
    </lineage>
</organism>
<gene>
    <name evidence="1" type="ORF">SSE37_22457</name>
</gene>